<feature type="compositionally biased region" description="Gly residues" evidence="1">
    <location>
        <begin position="51"/>
        <end position="67"/>
    </location>
</feature>
<comment type="caution">
    <text evidence="2">The sequence shown here is derived from an EMBL/GenBank/DDBJ whole genome shotgun (WGS) entry which is preliminary data.</text>
</comment>
<evidence type="ECO:0000313" key="2">
    <source>
        <dbReference type="EMBL" id="MFB9674466.1"/>
    </source>
</evidence>
<reference evidence="2 3" key="1">
    <citation type="submission" date="2024-09" db="EMBL/GenBank/DDBJ databases">
        <authorList>
            <person name="Sun Q."/>
            <person name="Mori K."/>
        </authorList>
    </citation>
    <scope>NUCLEOTIDE SEQUENCE [LARGE SCALE GENOMIC DNA]</scope>
    <source>
        <strain evidence="2 3">JCM 3028</strain>
    </source>
</reference>
<dbReference type="Proteomes" id="UP001589610">
    <property type="component" value="Unassembled WGS sequence"/>
</dbReference>
<evidence type="ECO:0000313" key="3">
    <source>
        <dbReference type="Proteomes" id="UP001589610"/>
    </source>
</evidence>
<protein>
    <submittedName>
        <fullName evidence="2">Uncharacterized protein</fullName>
    </submittedName>
</protein>
<keyword evidence="3" id="KW-1185">Reference proteome</keyword>
<organism evidence="2 3">
    <name type="scientific">Streptosporangium vulgare</name>
    <dbReference type="NCBI Taxonomy" id="46190"/>
    <lineage>
        <taxon>Bacteria</taxon>
        <taxon>Bacillati</taxon>
        <taxon>Actinomycetota</taxon>
        <taxon>Actinomycetes</taxon>
        <taxon>Streptosporangiales</taxon>
        <taxon>Streptosporangiaceae</taxon>
        <taxon>Streptosporangium</taxon>
    </lineage>
</organism>
<dbReference type="RefSeq" id="WP_344750219.1">
    <property type="nucleotide sequence ID" value="NZ_BAAAWW010000222.1"/>
</dbReference>
<accession>A0ABV5T5W2</accession>
<dbReference type="EMBL" id="JBHMBS010000001">
    <property type="protein sequence ID" value="MFB9674466.1"/>
    <property type="molecule type" value="Genomic_DNA"/>
</dbReference>
<evidence type="ECO:0000256" key="1">
    <source>
        <dbReference type="SAM" id="MobiDB-lite"/>
    </source>
</evidence>
<feature type="region of interest" description="Disordered" evidence="1">
    <location>
        <begin position="40"/>
        <end position="71"/>
    </location>
</feature>
<sequence length="228" mass="23687">MRRCADCGCWEYGGAPGCARCAALVDRIVEDGWRQFLRERFGPAGPSAGSGAAGPAGGSGGQPGRGGLSAEEESAIAEMVADEPDRHDWRVVDGALDRLVCPGCGAPLGRGPLGCPPCDLADGFRYSAVETDRPGVPPGNEHAVRVGVSVIRAGHRQSPRALLGWRLGLPALLDGFLPTTAQAQAMRARINDGATYDDLAGTWDSPNTSGTSGAEAPGLGRREDVRNR</sequence>
<name>A0ABV5T5W2_9ACTN</name>
<gene>
    <name evidence="2" type="ORF">ACFFRH_03110</name>
</gene>
<proteinExistence type="predicted"/>
<feature type="region of interest" description="Disordered" evidence="1">
    <location>
        <begin position="201"/>
        <end position="228"/>
    </location>
</feature>